<dbReference type="Proteomes" id="UP001465153">
    <property type="component" value="Unassembled WGS sequence"/>
</dbReference>
<comment type="caution">
    <text evidence="1">The sequence shown here is derived from an EMBL/GenBank/DDBJ whole genome shotgun (WGS) entry which is preliminary data.</text>
</comment>
<evidence type="ECO:0000313" key="2">
    <source>
        <dbReference type="Proteomes" id="UP001465153"/>
    </source>
</evidence>
<reference evidence="1 2" key="1">
    <citation type="submission" date="2024-04" db="EMBL/GenBank/DDBJ databases">
        <title>Draft genome sequence of Sessilibacter corallicola NBRC 116591.</title>
        <authorList>
            <person name="Miyakawa T."/>
            <person name="Kusuya Y."/>
            <person name="Miura T."/>
        </authorList>
    </citation>
    <scope>NUCLEOTIDE SEQUENCE [LARGE SCALE GENOMIC DNA]</scope>
    <source>
        <strain evidence="1 2">KU-00831-HH</strain>
    </source>
</reference>
<accession>A0ABQ0AEE4</accession>
<keyword evidence="2" id="KW-1185">Reference proteome</keyword>
<gene>
    <name evidence="1" type="ORF">NBRC116591_38310</name>
</gene>
<dbReference type="EMBL" id="BAABWN010000018">
    <property type="protein sequence ID" value="GAA6170019.1"/>
    <property type="molecule type" value="Genomic_DNA"/>
</dbReference>
<proteinExistence type="predicted"/>
<organism evidence="1 2">
    <name type="scientific">Sessilibacter corallicola</name>
    <dbReference type="NCBI Taxonomy" id="2904075"/>
    <lineage>
        <taxon>Bacteria</taxon>
        <taxon>Pseudomonadati</taxon>
        <taxon>Pseudomonadota</taxon>
        <taxon>Gammaproteobacteria</taxon>
        <taxon>Cellvibrionales</taxon>
        <taxon>Cellvibrionaceae</taxon>
        <taxon>Sessilibacter</taxon>
    </lineage>
</organism>
<name>A0ABQ0AEE4_9GAMM</name>
<evidence type="ECO:0000313" key="1">
    <source>
        <dbReference type="EMBL" id="GAA6170019.1"/>
    </source>
</evidence>
<protein>
    <submittedName>
        <fullName evidence="1">Uncharacterized protein</fullName>
    </submittedName>
</protein>
<sequence length="97" mass="10319">MSVILSILIKPEPVVRSFADGTVISSDIGLFGKVTSAGVQYNISVKLDSGRIIDLTHRVVLKVGKAVCIKIRKKVSSGVESFSVSSESKCAPKSELL</sequence>